<organism evidence="1 2">
    <name type="scientific">Candidatus Scalindua rubra</name>
    <dbReference type="NCBI Taxonomy" id="1872076"/>
    <lineage>
        <taxon>Bacteria</taxon>
        <taxon>Pseudomonadati</taxon>
        <taxon>Planctomycetota</taxon>
        <taxon>Candidatus Brocadiia</taxon>
        <taxon>Candidatus Brocadiales</taxon>
        <taxon>Candidatus Scalinduaceae</taxon>
        <taxon>Candidatus Scalindua</taxon>
    </lineage>
</organism>
<protein>
    <submittedName>
        <fullName evidence="1">Uncharacterized protein</fullName>
    </submittedName>
</protein>
<dbReference type="AlphaFoldDB" id="A0A1E3XFH7"/>
<comment type="caution">
    <text evidence="1">The sequence shown here is derived from an EMBL/GenBank/DDBJ whole genome shotgun (WGS) entry which is preliminary data.</text>
</comment>
<gene>
    <name evidence="1" type="ORF">SCARUB_00512</name>
</gene>
<name>A0A1E3XFH7_9BACT</name>
<dbReference type="Proteomes" id="UP000094056">
    <property type="component" value="Unassembled WGS sequence"/>
</dbReference>
<evidence type="ECO:0000313" key="1">
    <source>
        <dbReference type="EMBL" id="ODS34381.1"/>
    </source>
</evidence>
<dbReference type="EMBL" id="MAYW01000008">
    <property type="protein sequence ID" value="ODS34381.1"/>
    <property type="molecule type" value="Genomic_DNA"/>
</dbReference>
<sequence>MYILDTCALQSIKRSTLELIRENVDIAISPLTFYELLCHLDETKKGKNFDRQKGNVLKCKIPRILHDPFASYTITVGAEKDTNPSRFEEPVVIEQFLEKLEKAKNLDGFFNDTIAFPDGAKGFCNDVAQRASQVLEREELRYLEILYSLKDMLKYEAKNKYSEDSYNNISPIRFESLISKFVSHLTTAHSVGDGILDKDLLSKVNSSMYLFFGYITARVIKYIKEDVSGNIGFKPDKNDCEDAFITLHLQLLREDTLVTNDGGTKKTLEWIIKTLRENQKECKVRVINSKNFISETLK</sequence>
<reference evidence="1 2" key="1">
    <citation type="submission" date="2016-07" db="EMBL/GenBank/DDBJ databases">
        <title>Draft genome of Scalindua rubra, obtained from a brine-seawater interface in the Red Sea, sheds light on salt adaptation in anammox bacteria.</title>
        <authorList>
            <person name="Speth D.R."/>
            <person name="Lagkouvardos I."/>
            <person name="Wang Y."/>
            <person name="Qian P.-Y."/>
            <person name="Dutilh B.E."/>
            <person name="Jetten M.S."/>
        </authorList>
    </citation>
    <scope>NUCLEOTIDE SEQUENCE [LARGE SCALE GENOMIC DNA]</scope>
    <source>
        <strain evidence="1">BSI-1</strain>
    </source>
</reference>
<accession>A0A1E3XFH7</accession>
<proteinExistence type="predicted"/>
<evidence type="ECO:0000313" key="2">
    <source>
        <dbReference type="Proteomes" id="UP000094056"/>
    </source>
</evidence>